<dbReference type="GO" id="GO:0071555">
    <property type="term" value="P:cell wall organization"/>
    <property type="evidence" value="ECO:0007669"/>
    <property type="project" value="UniProtKB-KW"/>
</dbReference>
<evidence type="ECO:0000259" key="10">
    <source>
        <dbReference type="Pfam" id="PF08245"/>
    </source>
</evidence>
<evidence type="ECO:0000256" key="4">
    <source>
        <dbReference type="ARBA" id="ARBA00022598"/>
    </source>
</evidence>
<comment type="function">
    <text evidence="7 8">Cell wall formation. Catalyzes the addition of glutamate to the nucleotide precursor UDP-N-acetylmuramoyl-L-alanine (UMA).</text>
</comment>
<dbReference type="GO" id="GO:0005524">
    <property type="term" value="F:ATP binding"/>
    <property type="evidence" value="ECO:0007669"/>
    <property type="project" value="UniProtKB-UniRule"/>
</dbReference>
<evidence type="ECO:0000313" key="12">
    <source>
        <dbReference type="Proteomes" id="UP000033423"/>
    </source>
</evidence>
<dbReference type="PATRIC" id="fig|29290.4.peg.7523"/>
<dbReference type="Pfam" id="PF21799">
    <property type="entry name" value="MurD-like_N"/>
    <property type="match status" value="1"/>
</dbReference>
<dbReference type="NCBIfam" id="TIGR01087">
    <property type="entry name" value="murD"/>
    <property type="match status" value="1"/>
</dbReference>
<evidence type="ECO:0000256" key="1">
    <source>
        <dbReference type="ARBA" id="ARBA00004496"/>
    </source>
</evidence>
<dbReference type="InterPro" id="IPR013221">
    <property type="entry name" value="Mur_ligase_cen"/>
</dbReference>
<dbReference type="PANTHER" id="PTHR43692:SF1">
    <property type="entry name" value="UDP-N-ACETYLMURAMOYLALANINE--D-GLUTAMATE LIGASE"/>
    <property type="match status" value="1"/>
</dbReference>
<comment type="catalytic activity">
    <reaction evidence="7 8">
        <text>UDP-N-acetyl-alpha-D-muramoyl-L-alanine + D-glutamate + ATP = UDP-N-acetyl-alpha-D-muramoyl-L-alanyl-D-glutamate + ADP + phosphate + H(+)</text>
        <dbReference type="Rhea" id="RHEA:16429"/>
        <dbReference type="ChEBI" id="CHEBI:15378"/>
        <dbReference type="ChEBI" id="CHEBI:29986"/>
        <dbReference type="ChEBI" id="CHEBI:30616"/>
        <dbReference type="ChEBI" id="CHEBI:43474"/>
        <dbReference type="ChEBI" id="CHEBI:83898"/>
        <dbReference type="ChEBI" id="CHEBI:83900"/>
        <dbReference type="ChEBI" id="CHEBI:456216"/>
        <dbReference type="EC" id="6.3.2.9"/>
    </reaction>
</comment>
<organism evidence="11 12">
    <name type="scientific">Candidatus Magnetobacterium bavaricum</name>
    <dbReference type="NCBI Taxonomy" id="29290"/>
    <lineage>
        <taxon>Bacteria</taxon>
        <taxon>Pseudomonadati</taxon>
        <taxon>Nitrospirota</taxon>
        <taxon>Thermodesulfovibrionia</taxon>
        <taxon>Thermodesulfovibrionales</taxon>
        <taxon>Candidatus Magnetobacteriaceae</taxon>
        <taxon>Candidatus Magnetobacterium</taxon>
    </lineage>
</organism>
<dbReference type="GO" id="GO:0005737">
    <property type="term" value="C:cytoplasm"/>
    <property type="evidence" value="ECO:0007669"/>
    <property type="project" value="UniProtKB-SubCell"/>
</dbReference>
<accession>A0A0F3GJW4</accession>
<dbReference type="InterPro" id="IPR005762">
    <property type="entry name" value="MurD"/>
</dbReference>
<dbReference type="Gene3D" id="3.40.1190.10">
    <property type="entry name" value="Mur-like, catalytic domain"/>
    <property type="match status" value="1"/>
</dbReference>
<dbReference type="AlphaFoldDB" id="A0A0F3GJW4"/>
<keyword evidence="7 8" id="KW-0573">Peptidoglycan synthesis</keyword>
<gene>
    <name evidence="7" type="primary">murD</name>
    <name evidence="11" type="ORF">MBAV_005690</name>
</gene>
<dbReference type="EC" id="6.3.2.9" evidence="7 8"/>
<comment type="similarity">
    <text evidence="7">Belongs to the MurCDEF family.</text>
</comment>
<dbReference type="InterPro" id="IPR004101">
    <property type="entry name" value="Mur_ligase_C"/>
</dbReference>
<feature type="domain" description="Mur ligase C-terminal" evidence="9">
    <location>
        <begin position="361"/>
        <end position="473"/>
    </location>
</feature>
<dbReference type="Gene3D" id="3.40.50.720">
    <property type="entry name" value="NAD(P)-binding Rossmann-like Domain"/>
    <property type="match status" value="1"/>
</dbReference>
<dbReference type="SUPFAM" id="SSF53623">
    <property type="entry name" value="MurD-like peptide ligases, catalytic domain"/>
    <property type="match status" value="1"/>
</dbReference>
<dbReference type="InterPro" id="IPR036615">
    <property type="entry name" value="Mur_ligase_C_dom_sf"/>
</dbReference>
<dbReference type="SUPFAM" id="SSF51984">
    <property type="entry name" value="MurCD N-terminal domain"/>
    <property type="match status" value="1"/>
</dbReference>
<dbReference type="Pfam" id="PF02875">
    <property type="entry name" value="Mur_ligase_C"/>
    <property type="match status" value="1"/>
</dbReference>
<dbReference type="SUPFAM" id="SSF53244">
    <property type="entry name" value="MurD-like peptide ligases, peptide-binding domain"/>
    <property type="match status" value="1"/>
</dbReference>
<dbReference type="Proteomes" id="UP000033423">
    <property type="component" value="Unassembled WGS sequence"/>
</dbReference>
<dbReference type="Pfam" id="PF08245">
    <property type="entry name" value="Mur_ligase_M"/>
    <property type="match status" value="1"/>
</dbReference>
<keyword evidence="7 8" id="KW-0132">Cell division</keyword>
<dbReference type="InterPro" id="IPR036565">
    <property type="entry name" value="Mur-like_cat_sf"/>
</dbReference>
<evidence type="ECO:0000313" key="11">
    <source>
        <dbReference type="EMBL" id="KJU82117.1"/>
    </source>
</evidence>
<comment type="pathway">
    <text evidence="2 7 8">Cell wall biogenesis; peptidoglycan biosynthesis.</text>
</comment>
<comment type="subcellular location">
    <subcellularLocation>
        <location evidence="1 7 8">Cytoplasm</location>
    </subcellularLocation>
</comment>
<evidence type="ECO:0000256" key="7">
    <source>
        <dbReference type="HAMAP-Rule" id="MF_00639"/>
    </source>
</evidence>
<dbReference type="Gene3D" id="3.90.190.20">
    <property type="entry name" value="Mur ligase, C-terminal domain"/>
    <property type="match status" value="1"/>
</dbReference>
<reference evidence="11 12" key="1">
    <citation type="submission" date="2015-02" db="EMBL/GenBank/DDBJ databases">
        <title>Single-cell genomics of uncultivated deep-branching MTB reveals a conserved set of magnetosome genes.</title>
        <authorList>
            <person name="Kolinko S."/>
            <person name="Richter M."/>
            <person name="Glockner F.O."/>
            <person name="Brachmann A."/>
            <person name="Schuler D."/>
        </authorList>
    </citation>
    <scope>NUCLEOTIDE SEQUENCE [LARGE SCALE GENOMIC DNA]</scope>
    <source>
        <strain evidence="11">TM-1</strain>
    </source>
</reference>
<keyword evidence="7 8" id="KW-0961">Cell wall biogenesis/degradation</keyword>
<keyword evidence="5 7" id="KW-0547">Nucleotide-binding</keyword>
<evidence type="ECO:0000256" key="2">
    <source>
        <dbReference type="ARBA" id="ARBA00004752"/>
    </source>
</evidence>
<evidence type="ECO:0000256" key="8">
    <source>
        <dbReference type="RuleBase" id="RU003664"/>
    </source>
</evidence>
<dbReference type="GO" id="GO:0051301">
    <property type="term" value="P:cell division"/>
    <property type="evidence" value="ECO:0007669"/>
    <property type="project" value="UniProtKB-KW"/>
</dbReference>
<name>A0A0F3GJW4_9BACT</name>
<evidence type="ECO:0000259" key="9">
    <source>
        <dbReference type="Pfam" id="PF02875"/>
    </source>
</evidence>
<proteinExistence type="inferred from homology"/>
<feature type="domain" description="Mur ligase central" evidence="10">
    <location>
        <begin position="121"/>
        <end position="338"/>
    </location>
</feature>
<dbReference type="PANTHER" id="PTHR43692">
    <property type="entry name" value="UDP-N-ACETYLMURAMOYLALANINE--D-GLUTAMATE LIGASE"/>
    <property type="match status" value="1"/>
</dbReference>
<protein>
    <recommendedName>
        <fullName evidence="7 8">UDP-N-acetylmuramoylalanine--D-glutamate ligase</fullName>
        <ecNumber evidence="7 8">6.3.2.9</ecNumber>
    </recommendedName>
    <alternativeName>
        <fullName evidence="7">D-glutamic acid-adding enzyme</fullName>
    </alternativeName>
    <alternativeName>
        <fullName evidence="7">UDP-N-acetylmuramoyl-L-alanyl-D-glutamate synthetase</fullName>
    </alternativeName>
</protein>
<keyword evidence="4 7" id="KW-0436">Ligase</keyword>
<sequence>MFKGINGKRVVVIGLARSGVGAANLLVRVGAIVTIMDVLGYKELAGYVEQLDAAVDIKLGQFNEDILNKADMVVISPGVPLQHPSIQRVRQNGIKVIGELELAYQVMEEFNKICSLGFLAITGTNGKSTTTTMLNEILKNSAFKTVLAGNIGKAITEEISKLVSSFERPREFACPDYIVTEVSSFQMESIDRFKPRVASILNITPDHLDRHLTMENYTDAKCRIFENQDKMNFLILNADDPITRDLACRVGPNGPEVLYFSRKPELSWSNKEEDVGAPGCARLRGAFYKDGIISFNLPELEVLCPELVGGGEMPVFKASDLKVTGVHNIENAMAAALMALACGCSMKDIWNTLKDFRGLQHRVEFVEEIDGVKYYNDSKGTNIWAVIKSLESFERPVVLIAGGRDKAGDFSALRPAIKDKVKAAVLIGEASQKINNSIHDITSVYMENDLPSAVLSAKGIAKSGDVVLLSPACASFDMFKDFEERGRVFKDTVVGLYKDSLPKAV</sequence>
<keyword evidence="7 8" id="KW-0131">Cell cycle</keyword>
<feature type="binding site" evidence="7">
    <location>
        <begin position="123"/>
        <end position="129"/>
    </location>
    <ligand>
        <name>ATP</name>
        <dbReference type="ChEBI" id="CHEBI:30616"/>
    </ligand>
</feature>
<evidence type="ECO:0000256" key="5">
    <source>
        <dbReference type="ARBA" id="ARBA00022741"/>
    </source>
</evidence>
<comment type="caution">
    <text evidence="11">The sequence shown here is derived from an EMBL/GenBank/DDBJ whole genome shotgun (WGS) entry which is preliminary data.</text>
</comment>
<keyword evidence="3 7" id="KW-0963">Cytoplasm</keyword>
<dbReference type="UniPathway" id="UPA00219"/>
<keyword evidence="6 7" id="KW-0067">ATP-binding</keyword>
<dbReference type="HAMAP" id="MF_00639">
    <property type="entry name" value="MurD"/>
    <property type="match status" value="1"/>
</dbReference>
<dbReference type="GO" id="GO:0009252">
    <property type="term" value="P:peptidoglycan biosynthetic process"/>
    <property type="evidence" value="ECO:0007669"/>
    <property type="project" value="UniProtKB-UniRule"/>
</dbReference>
<evidence type="ECO:0000256" key="6">
    <source>
        <dbReference type="ARBA" id="ARBA00022840"/>
    </source>
</evidence>
<dbReference type="GO" id="GO:0008764">
    <property type="term" value="F:UDP-N-acetylmuramoylalanine-D-glutamate ligase activity"/>
    <property type="evidence" value="ECO:0007669"/>
    <property type="project" value="UniProtKB-UniRule"/>
</dbReference>
<dbReference type="GO" id="GO:0008360">
    <property type="term" value="P:regulation of cell shape"/>
    <property type="evidence" value="ECO:0007669"/>
    <property type="project" value="UniProtKB-KW"/>
</dbReference>
<keyword evidence="7 8" id="KW-0133">Cell shape</keyword>
<dbReference type="EMBL" id="LACI01002420">
    <property type="protein sequence ID" value="KJU82117.1"/>
    <property type="molecule type" value="Genomic_DNA"/>
</dbReference>
<keyword evidence="12" id="KW-1185">Reference proteome</keyword>
<evidence type="ECO:0000256" key="3">
    <source>
        <dbReference type="ARBA" id="ARBA00022490"/>
    </source>
</evidence>